<evidence type="ECO:0000256" key="2">
    <source>
        <dbReference type="SAM" id="SignalP"/>
    </source>
</evidence>
<feature type="compositionally biased region" description="Low complexity" evidence="1">
    <location>
        <begin position="28"/>
        <end position="62"/>
    </location>
</feature>
<proteinExistence type="predicted"/>
<dbReference type="InterPro" id="IPR028096">
    <property type="entry name" value="EfeO_Cupredoxin"/>
</dbReference>
<dbReference type="InterPro" id="IPR052721">
    <property type="entry name" value="ET_Amicyanin"/>
</dbReference>
<evidence type="ECO:0000313" key="5">
    <source>
        <dbReference type="Proteomes" id="UP000000851"/>
    </source>
</evidence>
<name>C7QAI2_CATAD</name>
<dbReference type="KEGG" id="cai:Caci_3576"/>
<dbReference type="STRING" id="479433.Caci_3576"/>
<feature type="signal peptide" evidence="2">
    <location>
        <begin position="1"/>
        <end position="24"/>
    </location>
</feature>
<dbReference type="AlphaFoldDB" id="C7QAI2"/>
<dbReference type="Proteomes" id="UP000000851">
    <property type="component" value="Chromosome"/>
</dbReference>
<dbReference type="PANTHER" id="PTHR36507:SF1">
    <property type="entry name" value="BLL1555 PROTEIN"/>
    <property type="match status" value="1"/>
</dbReference>
<evidence type="ECO:0000259" key="3">
    <source>
        <dbReference type="Pfam" id="PF13473"/>
    </source>
</evidence>
<dbReference type="HOGENOM" id="CLU_084115_2_0_11"/>
<accession>C7QAI2</accession>
<evidence type="ECO:0000313" key="4">
    <source>
        <dbReference type="EMBL" id="ACU72481.1"/>
    </source>
</evidence>
<evidence type="ECO:0000256" key="1">
    <source>
        <dbReference type="SAM" id="MobiDB-lite"/>
    </source>
</evidence>
<gene>
    <name evidence="4" type="ordered locus">Caci_3576</name>
</gene>
<dbReference type="OrthoDB" id="574459at2"/>
<reference evidence="4 5" key="1">
    <citation type="journal article" date="2009" name="Stand. Genomic Sci.">
        <title>Complete genome sequence of Catenulispora acidiphila type strain (ID 139908).</title>
        <authorList>
            <person name="Copeland A."/>
            <person name="Lapidus A."/>
            <person name="Glavina Del Rio T."/>
            <person name="Nolan M."/>
            <person name="Lucas S."/>
            <person name="Chen F."/>
            <person name="Tice H."/>
            <person name="Cheng J.F."/>
            <person name="Bruce D."/>
            <person name="Goodwin L."/>
            <person name="Pitluck S."/>
            <person name="Mikhailova N."/>
            <person name="Pati A."/>
            <person name="Ivanova N."/>
            <person name="Mavromatis K."/>
            <person name="Chen A."/>
            <person name="Palaniappan K."/>
            <person name="Chain P."/>
            <person name="Land M."/>
            <person name="Hauser L."/>
            <person name="Chang Y.J."/>
            <person name="Jeffries C.D."/>
            <person name="Chertkov O."/>
            <person name="Brettin T."/>
            <person name="Detter J.C."/>
            <person name="Han C."/>
            <person name="Ali Z."/>
            <person name="Tindall B.J."/>
            <person name="Goker M."/>
            <person name="Bristow J."/>
            <person name="Eisen J.A."/>
            <person name="Markowitz V."/>
            <person name="Hugenholtz P."/>
            <person name="Kyrpides N.C."/>
            <person name="Klenk H.P."/>
        </authorList>
    </citation>
    <scope>NUCLEOTIDE SEQUENCE [LARGE SCALE GENOMIC DNA]</scope>
    <source>
        <strain evidence="5">DSM 44928 / JCM 14897 / NBRC 102108 / NRRL B-24433 / ID139908</strain>
    </source>
</reference>
<feature type="chain" id="PRO_5038900718" evidence="2">
    <location>
        <begin position="25"/>
        <end position="156"/>
    </location>
</feature>
<dbReference type="Gene3D" id="2.60.40.420">
    <property type="entry name" value="Cupredoxins - blue copper proteins"/>
    <property type="match status" value="1"/>
</dbReference>
<dbReference type="RefSeq" id="WP_015792210.1">
    <property type="nucleotide sequence ID" value="NC_013131.1"/>
</dbReference>
<dbReference type="EMBL" id="CP001700">
    <property type="protein sequence ID" value="ACU72481.1"/>
    <property type="molecule type" value="Genomic_DNA"/>
</dbReference>
<dbReference type="PROSITE" id="PS51257">
    <property type="entry name" value="PROKAR_LIPOPROTEIN"/>
    <property type="match status" value="1"/>
</dbReference>
<dbReference type="InterPro" id="IPR008972">
    <property type="entry name" value="Cupredoxin"/>
</dbReference>
<protein>
    <submittedName>
        <fullName evidence="4">Blue (Type 1) copper domain protein</fullName>
    </submittedName>
</protein>
<dbReference type="InParanoid" id="C7QAI2"/>
<keyword evidence="2" id="KW-0732">Signal</keyword>
<feature type="domain" description="EfeO-type cupredoxin-like" evidence="3">
    <location>
        <begin position="76"/>
        <end position="155"/>
    </location>
</feature>
<dbReference type="SUPFAM" id="SSF49503">
    <property type="entry name" value="Cupredoxins"/>
    <property type="match status" value="1"/>
</dbReference>
<dbReference type="Pfam" id="PF13473">
    <property type="entry name" value="Cupredoxin_1"/>
    <property type="match status" value="1"/>
</dbReference>
<sequence precursor="true">MLRFSGKTAAATLLAAATALTLTACSSSSSHPAAAPSGTSTSSSPSMSTSMSSGTSASTSPGAGTGSTGVPVGAPQIVISNFTFSPSTLSVSAGQKVAVINNDSVAHTVTASTGNAFDTGDVNPGQTVTFTAPATAGTYAYTCTIHPFMHGTLTVK</sequence>
<organism evidence="4 5">
    <name type="scientific">Catenulispora acidiphila (strain DSM 44928 / JCM 14897 / NBRC 102108 / NRRL B-24433 / ID139908)</name>
    <dbReference type="NCBI Taxonomy" id="479433"/>
    <lineage>
        <taxon>Bacteria</taxon>
        <taxon>Bacillati</taxon>
        <taxon>Actinomycetota</taxon>
        <taxon>Actinomycetes</taxon>
        <taxon>Catenulisporales</taxon>
        <taxon>Catenulisporaceae</taxon>
        <taxon>Catenulispora</taxon>
    </lineage>
</organism>
<dbReference type="PANTHER" id="PTHR36507">
    <property type="entry name" value="BLL1555 PROTEIN"/>
    <property type="match status" value="1"/>
</dbReference>
<dbReference type="eggNOG" id="COG3794">
    <property type="taxonomic scope" value="Bacteria"/>
</dbReference>
<feature type="region of interest" description="Disordered" evidence="1">
    <location>
        <begin position="28"/>
        <end position="69"/>
    </location>
</feature>
<keyword evidence="5" id="KW-1185">Reference proteome</keyword>